<dbReference type="GO" id="GO:0045254">
    <property type="term" value="C:pyruvate dehydrogenase complex"/>
    <property type="evidence" value="ECO:0007669"/>
    <property type="project" value="InterPro"/>
</dbReference>
<dbReference type="SUPFAM" id="SSF51230">
    <property type="entry name" value="Single hybrid motif"/>
    <property type="match status" value="1"/>
</dbReference>
<dbReference type="GO" id="GO:0004742">
    <property type="term" value="F:dihydrolipoyllysine-residue acetyltransferase activity"/>
    <property type="evidence" value="ECO:0007669"/>
    <property type="project" value="TreeGrafter"/>
</dbReference>
<dbReference type="Gene3D" id="2.40.50.100">
    <property type="match status" value="1"/>
</dbReference>
<feature type="domain" description="Peripheral subunit-binding (PSBD)" evidence="6">
    <location>
        <begin position="602"/>
        <end position="639"/>
    </location>
</feature>
<reference evidence="7" key="1">
    <citation type="submission" date="2021-01" db="UniProtKB">
        <authorList>
            <consortium name="EnsemblPlants"/>
        </authorList>
    </citation>
    <scope>IDENTIFICATION</scope>
</reference>
<accession>A0A7N0REQ9</accession>
<keyword evidence="8" id="KW-1185">Reference proteome</keyword>
<dbReference type="Pfam" id="PF02817">
    <property type="entry name" value="E3_binding"/>
    <property type="match status" value="1"/>
</dbReference>
<dbReference type="PROSITE" id="PS00189">
    <property type="entry name" value="LIPOYL"/>
    <property type="match status" value="1"/>
</dbReference>
<dbReference type="InterPro" id="IPR036625">
    <property type="entry name" value="E3-bd_dom_sf"/>
</dbReference>
<name>A0A7N0REQ9_KALFE</name>
<feature type="compositionally biased region" description="Low complexity" evidence="4">
    <location>
        <begin position="557"/>
        <end position="567"/>
    </location>
</feature>
<dbReference type="SUPFAM" id="SSF47005">
    <property type="entry name" value="Peripheral subunit-binding domain of 2-oxo acid dehydrogenase complex"/>
    <property type="match status" value="1"/>
</dbReference>
<dbReference type="Proteomes" id="UP000594263">
    <property type="component" value="Unplaced"/>
</dbReference>
<dbReference type="Gene3D" id="4.10.320.10">
    <property type="entry name" value="E3-binding domain"/>
    <property type="match status" value="1"/>
</dbReference>
<dbReference type="InterPro" id="IPR045257">
    <property type="entry name" value="E2/Pdx1"/>
</dbReference>
<dbReference type="InterPro" id="IPR000089">
    <property type="entry name" value="Biotin_lipoyl"/>
</dbReference>
<protein>
    <submittedName>
        <fullName evidence="7">Uncharacterized protein</fullName>
    </submittedName>
</protein>
<dbReference type="CDD" id="cd06849">
    <property type="entry name" value="lipoyl_domain"/>
    <property type="match status" value="1"/>
</dbReference>
<dbReference type="FunFam" id="2.40.50.100:FF:000010">
    <property type="entry name" value="Acetyltransferase component of pyruvate dehydrogenase complex"/>
    <property type="match status" value="1"/>
</dbReference>
<dbReference type="PANTHER" id="PTHR23151">
    <property type="entry name" value="DIHYDROLIPOAMIDE ACETYL/SUCCINYL-TRANSFERASE-RELATED"/>
    <property type="match status" value="1"/>
</dbReference>
<sequence length="702" mass="76527">MFPPWPSVNTPKSVLDCVPKAIVEAAVEGNDETEVKTVQDNIDSGDELQIIEDVGSVFTDLQIRKDLNDLAELLRGCIRRNELERKTLMFPPWPSVNTPKSVLDCVPKAIVEAAVEGNDKTEVKTVQDNIDSGDELQIIEDVGSVFTNLQIPLDDVKVIRTKSDVQGNPLNNSTLIPLVAEYEDMYMMPLVHGLKPLENYCMPTVCGNVTMKYHPYPVNFRHLREHQSPLCKLCVQRMRVWVGKPPPLPPEVTLCVANMVLGVPFSSIFKLQLFDNSAYQIVEFLFDKDDVLRTVIGSSKWAVEEVANCVKEDSSCSFILISLVDGLEVQFEAGVIGSDDVSTVVEEKFEGLPVTPSTAIVKLASVPHLLWRERALLVRCFTRDAVQSGDDILRTQKHKVLKAPSAFSARNCGASGFGTEVSSAKILNRRISIMGAPMNVLSGSSRVHPTRGFSSGADLPPHQEIGMPSLSPTMTEGNIASWLKKKGDKISSGDVLSVIETDKTTVELECMEEGYLIKIIYRDGSKEIKVGEVIAITVEDEDDVEKFKDYTPKKSDAAAAPPAAQPSAPAPPEKEETKELKSPSPAKAPTPSPAPSSGDRVFASPLARKLAEENNEPISSIKGTGPEGCIVKADVEEYLASRGKEAVAATPKTKDAAAAPIAGLNYTDIPFAVFSSPRPPEIAVFNRTLRTRFSEGGCNVRE</sequence>
<evidence type="ECO:0000256" key="1">
    <source>
        <dbReference type="ARBA" id="ARBA00007317"/>
    </source>
</evidence>
<evidence type="ECO:0000256" key="2">
    <source>
        <dbReference type="ARBA" id="ARBA00022823"/>
    </source>
</evidence>
<dbReference type="GO" id="GO:0006086">
    <property type="term" value="P:pyruvate decarboxylation to acetyl-CoA"/>
    <property type="evidence" value="ECO:0007669"/>
    <property type="project" value="InterPro"/>
</dbReference>
<evidence type="ECO:0000313" key="7">
    <source>
        <dbReference type="EnsemblPlants" id="Kaladp0008s0421.1.v1.1"/>
    </source>
</evidence>
<evidence type="ECO:0000259" key="5">
    <source>
        <dbReference type="PROSITE" id="PS50968"/>
    </source>
</evidence>
<dbReference type="PROSITE" id="PS50968">
    <property type="entry name" value="BIOTINYL_LIPOYL"/>
    <property type="match status" value="1"/>
</dbReference>
<keyword evidence="3" id="KW-0809">Transit peptide</keyword>
<dbReference type="InterPro" id="IPR003016">
    <property type="entry name" value="2-oxoA_DH_lipoyl-BS"/>
</dbReference>
<dbReference type="Pfam" id="PF00364">
    <property type="entry name" value="Biotin_lipoyl"/>
    <property type="match status" value="1"/>
</dbReference>
<evidence type="ECO:0000256" key="3">
    <source>
        <dbReference type="ARBA" id="ARBA00022946"/>
    </source>
</evidence>
<organism evidence="7 8">
    <name type="scientific">Kalanchoe fedtschenkoi</name>
    <name type="common">Lavender scallops</name>
    <name type="synonym">South American air plant</name>
    <dbReference type="NCBI Taxonomy" id="63787"/>
    <lineage>
        <taxon>Eukaryota</taxon>
        <taxon>Viridiplantae</taxon>
        <taxon>Streptophyta</taxon>
        <taxon>Embryophyta</taxon>
        <taxon>Tracheophyta</taxon>
        <taxon>Spermatophyta</taxon>
        <taxon>Magnoliopsida</taxon>
        <taxon>eudicotyledons</taxon>
        <taxon>Gunneridae</taxon>
        <taxon>Pentapetalae</taxon>
        <taxon>Saxifragales</taxon>
        <taxon>Crassulaceae</taxon>
        <taxon>Kalanchoe</taxon>
    </lineage>
</organism>
<comment type="similarity">
    <text evidence="1">Belongs to the 2-oxoacid dehydrogenase family.</text>
</comment>
<feature type="domain" description="Lipoyl-binding" evidence="5">
    <location>
        <begin position="462"/>
        <end position="538"/>
    </location>
</feature>
<evidence type="ECO:0000256" key="4">
    <source>
        <dbReference type="SAM" id="MobiDB-lite"/>
    </source>
</evidence>
<dbReference type="PANTHER" id="PTHR23151:SF90">
    <property type="entry name" value="DIHYDROLIPOYLLYSINE-RESIDUE ACETYLTRANSFERASE COMPONENT OF PYRUVATE DEHYDROGENASE COMPLEX, MITOCHONDRIAL-RELATED"/>
    <property type="match status" value="1"/>
</dbReference>
<dbReference type="Gramene" id="Kaladp0008s0421.1.v1.1">
    <property type="protein sequence ID" value="Kaladp0008s0421.1.v1.1"/>
    <property type="gene ID" value="Kaladp0008s0421.v1.1"/>
</dbReference>
<evidence type="ECO:0000259" key="6">
    <source>
        <dbReference type="PROSITE" id="PS51826"/>
    </source>
</evidence>
<dbReference type="InterPro" id="IPR004167">
    <property type="entry name" value="PSBD"/>
</dbReference>
<dbReference type="InterPro" id="IPR011053">
    <property type="entry name" value="Single_hybrid_motif"/>
</dbReference>
<proteinExistence type="inferred from homology"/>
<evidence type="ECO:0000313" key="8">
    <source>
        <dbReference type="Proteomes" id="UP000594263"/>
    </source>
</evidence>
<dbReference type="AlphaFoldDB" id="A0A7N0REQ9"/>
<dbReference type="PROSITE" id="PS51826">
    <property type="entry name" value="PSBD"/>
    <property type="match status" value="1"/>
</dbReference>
<feature type="compositionally biased region" description="Basic and acidic residues" evidence="4">
    <location>
        <begin position="572"/>
        <end position="581"/>
    </location>
</feature>
<dbReference type="EnsemblPlants" id="Kaladp0008s0421.1.v1.1">
    <property type="protein sequence ID" value="Kaladp0008s0421.1.v1.1"/>
    <property type="gene ID" value="Kaladp0008s0421.v1.1"/>
</dbReference>
<feature type="region of interest" description="Disordered" evidence="4">
    <location>
        <begin position="553"/>
        <end position="601"/>
    </location>
</feature>
<keyword evidence="2" id="KW-0450">Lipoyl</keyword>